<name>A0A7L4ZGM6_9FLAO</name>
<keyword evidence="2" id="KW-1185">Reference proteome</keyword>
<dbReference type="EMBL" id="CP019288">
    <property type="protein sequence ID" value="QHI35795.1"/>
    <property type="molecule type" value="Genomic_DNA"/>
</dbReference>
<evidence type="ECO:0000313" key="1">
    <source>
        <dbReference type="EMBL" id="QHI35795.1"/>
    </source>
</evidence>
<gene>
    <name evidence="1" type="ORF">IMCC3317_11430</name>
</gene>
<sequence>MAKIESVQLEDIPEEIIIGDDINDINVEVTIKFHALDVALNMEYLLHLFVYDIKGKLDVPVIISNWDDTKVFTINQDGRNDDFLGTESVAVKAQEDTITIDVAMALKLGSLPENHRTYLKRKLEVYAAIIPAIGIASKWSNPFETRVSY</sequence>
<accession>A0A7L4ZGM6</accession>
<protein>
    <submittedName>
        <fullName evidence="1">Uncharacterized protein</fullName>
    </submittedName>
</protein>
<dbReference type="KEGG" id="kan:IMCC3317_11430"/>
<dbReference type="Proteomes" id="UP000464657">
    <property type="component" value="Chromosome"/>
</dbReference>
<dbReference type="AlphaFoldDB" id="A0A7L4ZGM6"/>
<reference evidence="1 2" key="1">
    <citation type="journal article" date="2013" name="Int. J. Syst. Evol. Microbiol.">
        <title>Kordia antarctica sp. nov., isolated from Antarctic seawater.</title>
        <authorList>
            <person name="Baek K."/>
            <person name="Choi A."/>
            <person name="Kang I."/>
            <person name="Lee K."/>
            <person name="Cho J.C."/>
        </authorList>
    </citation>
    <scope>NUCLEOTIDE SEQUENCE [LARGE SCALE GENOMIC DNA]</scope>
    <source>
        <strain evidence="1 2">IMCC3317</strain>
    </source>
</reference>
<dbReference type="RefSeq" id="WP_160128520.1">
    <property type="nucleotide sequence ID" value="NZ_CP019288.1"/>
</dbReference>
<organism evidence="1 2">
    <name type="scientific">Kordia antarctica</name>
    <dbReference type="NCBI Taxonomy" id="1218801"/>
    <lineage>
        <taxon>Bacteria</taxon>
        <taxon>Pseudomonadati</taxon>
        <taxon>Bacteroidota</taxon>
        <taxon>Flavobacteriia</taxon>
        <taxon>Flavobacteriales</taxon>
        <taxon>Flavobacteriaceae</taxon>
        <taxon>Kordia</taxon>
    </lineage>
</organism>
<proteinExistence type="predicted"/>
<evidence type="ECO:0000313" key="2">
    <source>
        <dbReference type="Proteomes" id="UP000464657"/>
    </source>
</evidence>
<dbReference type="OrthoDB" id="1162358at2"/>